<keyword evidence="1" id="KW-1185">Reference proteome</keyword>
<evidence type="ECO:0000313" key="1">
    <source>
        <dbReference type="Proteomes" id="UP001108280"/>
    </source>
</evidence>
<dbReference type="KEGG" id="cge:100770072"/>
<sequence length="147" mass="16014">MYSGIVGKPSASSMVIGIMKGLTLKRSLIHAGIVENPSVTPVVMRNMKECTLERNVCMLIGRSQSGTAILKGMNCPMRSTDIHSALPGNCILLLPCCVRIRRSCFGRLCVLLTAGILGRTARRRRSRNGFCIAESNSNVPMCRISIF</sequence>
<dbReference type="GeneID" id="100770072"/>
<accession>A0A9J7H255</accession>
<name>A0A9J7H255_CRIGR</name>
<gene>
    <name evidence="2" type="primary">LOC100770072</name>
</gene>
<evidence type="ECO:0000313" key="2">
    <source>
        <dbReference type="RefSeq" id="XP_035301862.1"/>
    </source>
</evidence>
<dbReference type="AlphaFoldDB" id="A0A9J7H255"/>
<reference evidence="1" key="2">
    <citation type="journal article" date="2020" name="Biotechnol. Bioeng.">
        <title>Chromosome-scale scaffolds for the Chinese hamster reference genome assembly to facilitate the study of the CHO epigenome.</title>
        <authorList>
            <person name="Hilliard W."/>
            <person name="MacDonald M."/>
            <person name="Lee K.H."/>
        </authorList>
    </citation>
    <scope>NUCLEOTIDE SEQUENCE [LARGE SCALE GENOMIC DNA]</scope>
    <source>
        <strain evidence="1">17A/GY</strain>
    </source>
</reference>
<reference evidence="2" key="3">
    <citation type="submission" date="2025-08" db="UniProtKB">
        <authorList>
            <consortium name="RefSeq"/>
        </authorList>
    </citation>
    <scope>IDENTIFICATION</scope>
    <source>
        <strain evidence="2">17A/GY</strain>
        <tissue evidence="2">Liver</tissue>
    </source>
</reference>
<proteinExistence type="predicted"/>
<protein>
    <submittedName>
        <fullName evidence="2">Uncharacterized protein LOC100770072 isoform X2</fullName>
    </submittedName>
</protein>
<reference evidence="1" key="1">
    <citation type="journal article" date="2018" name="Biotechnol. Bioeng.">
        <title>A reference genome of the Chinese hamster based on a hybrid assembly strategy.</title>
        <authorList>
            <person name="Rupp O."/>
            <person name="MacDonald M.L."/>
            <person name="Li S."/>
            <person name="Dhiman H."/>
            <person name="Polson S."/>
            <person name="Griep S."/>
            <person name="Heffner K."/>
            <person name="Hernandez I."/>
            <person name="Brinkrolf K."/>
            <person name="Jadhav V."/>
            <person name="Samoudi M."/>
            <person name="Hao H."/>
            <person name="Kingham B."/>
            <person name="Goesmann A."/>
            <person name="Betenbaugh M.J."/>
            <person name="Lewis N.E."/>
            <person name="Borth N."/>
            <person name="Lee K.H."/>
        </authorList>
    </citation>
    <scope>NUCLEOTIDE SEQUENCE [LARGE SCALE GENOMIC DNA]</scope>
    <source>
        <strain evidence="1">17A/GY</strain>
    </source>
</reference>
<organism evidence="1 2">
    <name type="scientific">Cricetulus griseus</name>
    <name type="common">Chinese hamster</name>
    <name type="synonym">Cricetulus barabensis griseus</name>
    <dbReference type="NCBI Taxonomy" id="10029"/>
    <lineage>
        <taxon>Eukaryota</taxon>
        <taxon>Metazoa</taxon>
        <taxon>Chordata</taxon>
        <taxon>Craniata</taxon>
        <taxon>Vertebrata</taxon>
        <taxon>Euteleostomi</taxon>
        <taxon>Mammalia</taxon>
        <taxon>Eutheria</taxon>
        <taxon>Euarchontoglires</taxon>
        <taxon>Glires</taxon>
        <taxon>Rodentia</taxon>
        <taxon>Myomorpha</taxon>
        <taxon>Muroidea</taxon>
        <taxon>Cricetidae</taxon>
        <taxon>Cricetinae</taxon>
        <taxon>Cricetulus</taxon>
    </lineage>
</organism>
<dbReference type="Proteomes" id="UP001108280">
    <property type="component" value="Chromosome 5"/>
</dbReference>
<dbReference type="RefSeq" id="XP_035301862.1">
    <property type="nucleotide sequence ID" value="XM_035445971.1"/>
</dbReference>